<feature type="transmembrane region" description="Helical" evidence="2">
    <location>
        <begin position="120"/>
        <end position="142"/>
    </location>
</feature>
<keyword evidence="2" id="KW-0812">Transmembrane</keyword>
<reference evidence="4 5" key="1">
    <citation type="submission" date="2024-01" db="EMBL/GenBank/DDBJ databases">
        <title>Genomic insights into the taxonomy and metabolism of the cyanobacterium Pannus brasiliensis CCIBt3594.</title>
        <authorList>
            <person name="Machado M."/>
            <person name="Botero N.B."/>
            <person name="Andreote A.P.D."/>
            <person name="Feitosa A.M.T."/>
            <person name="Popin R."/>
            <person name="Sivonen K."/>
            <person name="Fiore M.F."/>
        </authorList>
    </citation>
    <scope>NUCLEOTIDE SEQUENCE [LARGE SCALE GENOMIC DNA]</scope>
    <source>
        <strain evidence="4 5">CCIBt3594</strain>
    </source>
</reference>
<keyword evidence="2" id="KW-1133">Transmembrane helix</keyword>
<evidence type="ECO:0000313" key="4">
    <source>
        <dbReference type="EMBL" id="MEG3439694.1"/>
    </source>
</evidence>
<keyword evidence="5" id="KW-1185">Reference proteome</keyword>
<comment type="caution">
    <text evidence="4">The sequence shown here is derived from an EMBL/GenBank/DDBJ whole genome shotgun (WGS) entry which is preliminary data.</text>
</comment>
<name>A0AAW9R1E6_9CHRO</name>
<dbReference type="Pfam" id="PF02397">
    <property type="entry name" value="Bac_transf"/>
    <property type="match status" value="1"/>
</dbReference>
<sequence>MTSSVLLKRYQIISLPSEAPFSGSGCPPCSLKWRSRVLWVRATDGGNRLSLPALENERWLIDCLSRSKVREVCLDPALGAEAIEFWANACGRAGKTPILRLSGRTAPIGREFLSWRVKRLLDRAIAAFLLLLSGPIFLALAYKARTDSSGPLFSRQWRVGENGRLFQLLEFRPARVDADSPSPPGTGDRRRYGLDELPRLVNVLRGEISFVGTRPGTIPEALRPGSPARKHGKALPGITGLWRLTERAEPRDPGTIERRDLEYLRAWTLWKDLAILLGTIPAVLSGTGDD</sequence>
<protein>
    <submittedName>
        <fullName evidence="4">Heterocyst development glycosyltransferase HepC</fullName>
    </submittedName>
</protein>
<evidence type="ECO:0000256" key="2">
    <source>
        <dbReference type="SAM" id="Phobius"/>
    </source>
</evidence>
<evidence type="ECO:0000259" key="3">
    <source>
        <dbReference type="Pfam" id="PF02397"/>
    </source>
</evidence>
<dbReference type="RefSeq" id="WP_332867175.1">
    <property type="nucleotide sequence ID" value="NZ_JBAFSM010000056.1"/>
</dbReference>
<proteinExistence type="inferred from homology"/>
<dbReference type="PANTHER" id="PTHR30576:SF10">
    <property type="entry name" value="SLL5057 PROTEIN"/>
    <property type="match status" value="1"/>
</dbReference>
<keyword evidence="2" id="KW-0472">Membrane</keyword>
<dbReference type="NCBIfam" id="NF045514">
    <property type="entry name" value="glycotran_HepC"/>
    <property type="match status" value="1"/>
</dbReference>
<organism evidence="4 5">
    <name type="scientific">Pannus brasiliensis CCIBt3594</name>
    <dbReference type="NCBI Taxonomy" id="1427578"/>
    <lineage>
        <taxon>Bacteria</taxon>
        <taxon>Bacillati</taxon>
        <taxon>Cyanobacteriota</taxon>
        <taxon>Cyanophyceae</taxon>
        <taxon>Oscillatoriophycideae</taxon>
        <taxon>Chroococcales</taxon>
        <taxon>Microcystaceae</taxon>
        <taxon>Pannus</taxon>
    </lineage>
</organism>
<dbReference type="InterPro" id="IPR003362">
    <property type="entry name" value="Bact_transf"/>
</dbReference>
<feature type="domain" description="Bacterial sugar transferase" evidence="3">
    <location>
        <begin position="118"/>
        <end position="284"/>
    </location>
</feature>
<dbReference type="GO" id="GO:0016780">
    <property type="term" value="F:phosphotransferase activity, for other substituted phosphate groups"/>
    <property type="evidence" value="ECO:0007669"/>
    <property type="project" value="TreeGrafter"/>
</dbReference>
<dbReference type="PANTHER" id="PTHR30576">
    <property type="entry name" value="COLANIC BIOSYNTHESIS UDP-GLUCOSE LIPID CARRIER TRANSFERASE"/>
    <property type="match status" value="1"/>
</dbReference>
<accession>A0AAW9R1E6</accession>
<evidence type="ECO:0000256" key="1">
    <source>
        <dbReference type="ARBA" id="ARBA00006464"/>
    </source>
</evidence>
<evidence type="ECO:0000313" key="5">
    <source>
        <dbReference type="Proteomes" id="UP001328733"/>
    </source>
</evidence>
<comment type="similarity">
    <text evidence="1">Belongs to the bacterial sugar transferase family.</text>
</comment>
<gene>
    <name evidence="4" type="primary">hepC</name>
    <name evidence="4" type="ORF">V0288_21380</name>
</gene>
<dbReference type="EMBL" id="JBAFSM010000056">
    <property type="protein sequence ID" value="MEG3439694.1"/>
    <property type="molecule type" value="Genomic_DNA"/>
</dbReference>
<dbReference type="AlphaFoldDB" id="A0AAW9R1E6"/>
<dbReference type="Proteomes" id="UP001328733">
    <property type="component" value="Unassembled WGS sequence"/>
</dbReference>